<reference evidence="2" key="1">
    <citation type="journal article" date="2021" name="New Phytol.">
        <title>Evolutionary innovations through gain and loss of genes in the ectomycorrhizal Boletales.</title>
        <authorList>
            <person name="Wu G."/>
            <person name="Miyauchi S."/>
            <person name="Morin E."/>
            <person name="Kuo A."/>
            <person name="Drula E."/>
            <person name="Varga T."/>
            <person name="Kohler A."/>
            <person name="Feng B."/>
            <person name="Cao Y."/>
            <person name="Lipzen A."/>
            <person name="Daum C."/>
            <person name="Hundley H."/>
            <person name="Pangilinan J."/>
            <person name="Johnson J."/>
            <person name="Barry K."/>
            <person name="LaButti K."/>
            <person name="Ng V."/>
            <person name="Ahrendt S."/>
            <person name="Min B."/>
            <person name="Choi I.G."/>
            <person name="Park H."/>
            <person name="Plett J.M."/>
            <person name="Magnuson J."/>
            <person name="Spatafora J.W."/>
            <person name="Nagy L.G."/>
            <person name="Henrissat B."/>
            <person name="Grigoriev I.V."/>
            <person name="Yang Z.L."/>
            <person name="Xu J."/>
            <person name="Martin F.M."/>
        </authorList>
    </citation>
    <scope>NUCLEOTIDE SEQUENCE</scope>
    <source>
        <strain evidence="2">KKN 215</strain>
    </source>
</reference>
<feature type="region of interest" description="Disordered" evidence="1">
    <location>
        <begin position="166"/>
        <end position="188"/>
    </location>
</feature>
<dbReference type="OrthoDB" id="291792at2759"/>
<dbReference type="PANTHER" id="PTHR12459">
    <property type="entry name" value="TRANSMEMBRANE PROTEIN 135-RELATED"/>
    <property type="match status" value="1"/>
</dbReference>
<evidence type="ECO:0000313" key="3">
    <source>
        <dbReference type="Proteomes" id="UP000813824"/>
    </source>
</evidence>
<protein>
    <recommendedName>
        <fullName evidence="4">Transmembrane protein 135 N-terminal domain-containing protein</fullName>
    </recommendedName>
</protein>
<evidence type="ECO:0000256" key="1">
    <source>
        <dbReference type="SAM" id="MobiDB-lite"/>
    </source>
</evidence>
<proteinExistence type="predicted"/>
<comment type="caution">
    <text evidence="2">The sequence shown here is derived from an EMBL/GenBank/DDBJ whole genome shotgun (WGS) entry which is preliminary data.</text>
</comment>
<dbReference type="PANTHER" id="PTHR12459:SF6">
    <property type="entry name" value="GB|AAD46013.1"/>
    <property type="match status" value="1"/>
</dbReference>
<dbReference type="AlphaFoldDB" id="A0A8K0XM36"/>
<name>A0A8K0XM36_9AGAR</name>
<evidence type="ECO:0000313" key="2">
    <source>
        <dbReference type="EMBL" id="KAH8092537.1"/>
    </source>
</evidence>
<gene>
    <name evidence="2" type="ORF">BXZ70DRAFT_898184</name>
</gene>
<dbReference type="InterPro" id="IPR026749">
    <property type="entry name" value="Tmem135"/>
</dbReference>
<sequence length="571" mass="63914">MPDDPRHADRKPPISRAPSYIHFGPKRAIASFENLVVLANYEERLKDARKIVWRDRGEKPVELDNLWQCIEHACRGGARAGGIAFAIRAGVNIILLLTRIRKISKAQRFLLIRRALFGEDCFRFAAMLGSFVALYKAILNSLPILLPQPGPDDDLCRFRSQLRASHSPNDPFAEGSSTEGLTVPQSRAPRQARLSTHAQAHQQWVRRKTRRWYSVLAGSVAGAVAICFEKSSRRTTIAQQLFVRGLQGSYNTFSATSGFTIPHGDVMLFSLCCGQILYSFLMRPETLPPSYINWMSHACKVNPSSVAMNRDLATKGHFMMSDLDSIIKRKDIAPGNLTELLERKRLAQAPIPDFGTLAAPCAAVHPRIESCQYVQLERFFVVLRSMIPIYGALHLIPMLLFKRKAVFNQPLKMLLRGLLGTLRSSSFLGVFVVIFQAYNCSKYNLHTALTALRSSQTPSLLATLARFVPQTLVDVLIQKPSWWLGGALCGLSLFVEEKHRREELAMYVLPKGLEGAWGVLRDRGLIFGMGNMGDVVLTSLGMGMVMSIYQNDPQHLSGLVRRFLYQFVGPN</sequence>
<keyword evidence="3" id="KW-1185">Reference proteome</keyword>
<evidence type="ECO:0008006" key="4">
    <source>
        <dbReference type="Google" id="ProtNLM"/>
    </source>
</evidence>
<dbReference type="EMBL" id="JAEVFJ010000032">
    <property type="protein sequence ID" value="KAH8092537.1"/>
    <property type="molecule type" value="Genomic_DNA"/>
</dbReference>
<dbReference type="Proteomes" id="UP000813824">
    <property type="component" value="Unassembled WGS sequence"/>
</dbReference>
<feature type="compositionally biased region" description="Polar residues" evidence="1">
    <location>
        <begin position="175"/>
        <end position="185"/>
    </location>
</feature>
<accession>A0A8K0XM36</accession>
<organism evidence="2 3">
    <name type="scientific">Cristinia sonorae</name>
    <dbReference type="NCBI Taxonomy" id="1940300"/>
    <lineage>
        <taxon>Eukaryota</taxon>
        <taxon>Fungi</taxon>
        <taxon>Dikarya</taxon>
        <taxon>Basidiomycota</taxon>
        <taxon>Agaricomycotina</taxon>
        <taxon>Agaricomycetes</taxon>
        <taxon>Agaricomycetidae</taxon>
        <taxon>Agaricales</taxon>
        <taxon>Pleurotineae</taxon>
        <taxon>Stephanosporaceae</taxon>
        <taxon>Cristinia</taxon>
    </lineage>
</organism>